<keyword evidence="2" id="KW-0812">Transmembrane</keyword>
<dbReference type="EMBL" id="JAOZYC010000001">
    <property type="protein sequence ID" value="MEB8336126.1"/>
    <property type="molecule type" value="Genomic_DNA"/>
</dbReference>
<reference evidence="3 4" key="1">
    <citation type="submission" date="2022-10" db="EMBL/GenBank/DDBJ databases">
        <authorList>
            <person name="Xie J."/>
            <person name="Shen N."/>
        </authorList>
    </citation>
    <scope>NUCLEOTIDE SEQUENCE [LARGE SCALE GENOMIC DNA]</scope>
    <source>
        <strain evidence="3 4">YIM65594</strain>
    </source>
</reference>
<dbReference type="Proteomes" id="UP001354931">
    <property type="component" value="Unassembled WGS sequence"/>
</dbReference>
<evidence type="ECO:0000313" key="3">
    <source>
        <dbReference type="EMBL" id="MEB8336126.1"/>
    </source>
</evidence>
<feature type="region of interest" description="Disordered" evidence="1">
    <location>
        <begin position="88"/>
        <end position="108"/>
    </location>
</feature>
<evidence type="ECO:0000256" key="1">
    <source>
        <dbReference type="SAM" id="MobiDB-lite"/>
    </source>
</evidence>
<evidence type="ECO:0000256" key="2">
    <source>
        <dbReference type="SAM" id="Phobius"/>
    </source>
</evidence>
<sequence>MSGVDARAVPWRDRDVVTVCGTSLAGLALIVTAWFGASATVSTARQAAWLNLGAAGFAVGAGGLCLWLLRARRALGERRVALIALAPADDDEDTRPRPTRRTRSTDDTLALPLVRAEGMDRPHQPDCPLVAGKEVTPAPVGAGEPCGVCAP</sequence>
<dbReference type="RefSeq" id="WP_326013700.1">
    <property type="nucleotide sequence ID" value="NZ_JAOZYC010000001.1"/>
</dbReference>
<feature type="transmembrane region" description="Helical" evidence="2">
    <location>
        <begin position="16"/>
        <end position="37"/>
    </location>
</feature>
<proteinExistence type="predicted"/>
<gene>
    <name evidence="3" type="ORF">OKJ99_01145</name>
</gene>
<accession>A0ABU6EWK6</accession>
<keyword evidence="2" id="KW-0472">Membrane</keyword>
<organism evidence="3 4">
    <name type="scientific">Streptomyces endophyticus</name>
    <dbReference type="NCBI Taxonomy" id="714166"/>
    <lineage>
        <taxon>Bacteria</taxon>
        <taxon>Bacillati</taxon>
        <taxon>Actinomycetota</taxon>
        <taxon>Actinomycetes</taxon>
        <taxon>Kitasatosporales</taxon>
        <taxon>Streptomycetaceae</taxon>
        <taxon>Streptomyces</taxon>
    </lineage>
</organism>
<keyword evidence="2" id="KW-1133">Transmembrane helix</keyword>
<feature type="transmembrane region" description="Helical" evidence="2">
    <location>
        <begin position="49"/>
        <end position="69"/>
    </location>
</feature>
<name>A0ABU6EWK6_9ACTN</name>
<evidence type="ECO:0008006" key="5">
    <source>
        <dbReference type="Google" id="ProtNLM"/>
    </source>
</evidence>
<keyword evidence="4" id="KW-1185">Reference proteome</keyword>
<protein>
    <recommendedName>
        <fullName evidence="5">Transmembrane protein</fullName>
    </recommendedName>
</protein>
<comment type="caution">
    <text evidence="3">The sequence shown here is derived from an EMBL/GenBank/DDBJ whole genome shotgun (WGS) entry which is preliminary data.</text>
</comment>
<evidence type="ECO:0000313" key="4">
    <source>
        <dbReference type="Proteomes" id="UP001354931"/>
    </source>
</evidence>